<evidence type="ECO:0000313" key="2">
    <source>
        <dbReference type="Proteomes" id="UP000234254"/>
    </source>
</evidence>
<dbReference type="Proteomes" id="UP000234254">
    <property type="component" value="Unassembled WGS sequence"/>
</dbReference>
<dbReference type="AlphaFoldDB" id="A0A2I1CY64"/>
<accession>A0A2I1CY64</accession>
<dbReference type="GeneID" id="36544986"/>
<reference evidence="1" key="1">
    <citation type="submission" date="2016-12" db="EMBL/GenBank/DDBJ databases">
        <title>The genomes of Aspergillus section Nigri reveals drivers in fungal speciation.</title>
        <authorList>
            <consortium name="DOE Joint Genome Institute"/>
            <person name="Vesth T.C."/>
            <person name="Nybo J."/>
            <person name="Theobald S."/>
            <person name="Brandl J."/>
            <person name="Frisvad J.C."/>
            <person name="Nielsen K.F."/>
            <person name="Lyhne E.K."/>
            <person name="Kogle M.E."/>
            <person name="Kuo A."/>
            <person name="Riley R."/>
            <person name="Clum A."/>
            <person name="Nolan M."/>
            <person name="Lipzen A."/>
            <person name="Salamov A."/>
            <person name="Henrissat B."/>
            <person name="Wiebenga A."/>
            <person name="De vries R.P."/>
            <person name="Grigoriev I.V."/>
            <person name="Mortensen U.H."/>
            <person name="Andersen M.R."/>
            <person name="Baker S.E."/>
        </authorList>
    </citation>
    <scope>NUCLEOTIDE SEQUENCE</scope>
    <source>
        <strain evidence="1">IBT 28561</strain>
    </source>
</reference>
<dbReference type="VEuPathDB" id="FungiDB:P168DRAFT_291722"/>
<organism evidence="1 2">
    <name type="scientific">Aspergillus campestris (strain IBT 28561)</name>
    <dbReference type="NCBI Taxonomy" id="1392248"/>
    <lineage>
        <taxon>Eukaryota</taxon>
        <taxon>Fungi</taxon>
        <taxon>Dikarya</taxon>
        <taxon>Ascomycota</taxon>
        <taxon>Pezizomycotina</taxon>
        <taxon>Eurotiomycetes</taxon>
        <taxon>Eurotiomycetidae</taxon>
        <taxon>Eurotiales</taxon>
        <taxon>Aspergillaceae</taxon>
        <taxon>Aspergillus</taxon>
        <taxon>Aspergillus subgen. Circumdati</taxon>
    </lineage>
</organism>
<protein>
    <submittedName>
        <fullName evidence="1">Uncharacterized protein</fullName>
    </submittedName>
</protein>
<sequence>MPYPRSFSPRGNIARVDIFNHTQICQTQTLAAETAFPARSGSLNGIFILQWTDPTKDEEFLSFEAVDPDGLSG</sequence>
<evidence type="ECO:0000313" key="1">
    <source>
        <dbReference type="EMBL" id="PKY02579.1"/>
    </source>
</evidence>
<dbReference type="OrthoDB" id="415825at2759"/>
<dbReference type="RefSeq" id="XP_024691173.1">
    <property type="nucleotide sequence ID" value="XM_024837462.1"/>
</dbReference>
<dbReference type="EMBL" id="MSFM01000009">
    <property type="protein sequence ID" value="PKY02579.1"/>
    <property type="molecule type" value="Genomic_DNA"/>
</dbReference>
<comment type="caution">
    <text evidence="1">The sequence shown here is derived from an EMBL/GenBank/DDBJ whole genome shotgun (WGS) entry which is preliminary data.</text>
</comment>
<proteinExistence type="predicted"/>
<keyword evidence="2" id="KW-1185">Reference proteome</keyword>
<name>A0A2I1CY64_ASPC2</name>
<gene>
    <name evidence="1" type="ORF">P168DRAFT_291722</name>
</gene>